<evidence type="ECO:0000313" key="2">
    <source>
        <dbReference type="Proteomes" id="UP000233556"/>
    </source>
</evidence>
<dbReference type="Proteomes" id="UP000233556">
    <property type="component" value="Unassembled WGS sequence"/>
</dbReference>
<dbReference type="EMBL" id="KZ505727">
    <property type="protein sequence ID" value="PKU46126.1"/>
    <property type="molecule type" value="Genomic_DNA"/>
</dbReference>
<keyword evidence="2" id="KW-1185">Reference proteome</keyword>
<reference evidence="2" key="1">
    <citation type="submission" date="2017-11" db="EMBL/GenBank/DDBJ databases">
        <authorList>
            <person name="Lima N.C."/>
            <person name="Parody-Merino A.M."/>
            <person name="Battley P.F."/>
            <person name="Fidler A.E."/>
            <person name="Prosdocimi F."/>
        </authorList>
    </citation>
    <scope>NUCLEOTIDE SEQUENCE [LARGE SCALE GENOMIC DNA]</scope>
</reference>
<protein>
    <submittedName>
        <fullName evidence="1">Uncharacterized protein</fullName>
    </submittedName>
</protein>
<gene>
    <name evidence="1" type="ORF">llap_3564</name>
</gene>
<sequence>MVPSSNGTTEFCLGQCPWQEYRSLLVARLLSAESQLNVPSLYQATCDTVKELPVNDKAGNKHIVQKLFSLTVIRPDYTKEWYADRPLLILIAITTKELMGRRNTLTNSVSKTHQNMSQGESSVRSQCHVPRFSRNFTRLPQLLKYDGWWLDNFILQFPPDLQMNLMRSRGFVHLQVP</sequence>
<proteinExistence type="predicted"/>
<evidence type="ECO:0000313" key="1">
    <source>
        <dbReference type="EMBL" id="PKU46126.1"/>
    </source>
</evidence>
<reference evidence="2" key="2">
    <citation type="submission" date="2017-12" db="EMBL/GenBank/DDBJ databases">
        <title>Genome sequence of the Bar-tailed Godwit (Limosa lapponica baueri).</title>
        <authorList>
            <person name="Lima N.C.B."/>
            <person name="Parody-Merino A.M."/>
            <person name="Battley P.F."/>
            <person name="Fidler A.E."/>
            <person name="Prosdocimi F."/>
        </authorList>
    </citation>
    <scope>NUCLEOTIDE SEQUENCE [LARGE SCALE GENOMIC DNA]</scope>
</reference>
<accession>A0A2I0UJB9</accession>
<organism evidence="1 2">
    <name type="scientific">Limosa lapponica baueri</name>
    <dbReference type="NCBI Taxonomy" id="1758121"/>
    <lineage>
        <taxon>Eukaryota</taxon>
        <taxon>Metazoa</taxon>
        <taxon>Chordata</taxon>
        <taxon>Craniata</taxon>
        <taxon>Vertebrata</taxon>
        <taxon>Euteleostomi</taxon>
        <taxon>Archelosauria</taxon>
        <taxon>Archosauria</taxon>
        <taxon>Dinosauria</taxon>
        <taxon>Saurischia</taxon>
        <taxon>Theropoda</taxon>
        <taxon>Coelurosauria</taxon>
        <taxon>Aves</taxon>
        <taxon>Neognathae</taxon>
        <taxon>Neoaves</taxon>
        <taxon>Charadriiformes</taxon>
        <taxon>Scolopacidae</taxon>
        <taxon>Limosa</taxon>
    </lineage>
</organism>
<name>A0A2I0UJB9_LIMLA</name>
<dbReference type="AlphaFoldDB" id="A0A2I0UJB9"/>